<evidence type="ECO:0000313" key="1">
    <source>
        <dbReference type="EMBL" id="AKM10447.1"/>
    </source>
</evidence>
<organism evidence="1 2">
    <name type="scientific">Croceicoccus naphthovorans</name>
    <dbReference type="NCBI Taxonomy" id="1348774"/>
    <lineage>
        <taxon>Bacteria</taxon>
        <taxon>Pseudomonadati</taxon>
        <taxon>Pseudomonadota</taxon>
        <taxon>Alphaproteobacteria</taxon>
        <taxon>Sphingomonadales</taxon>
        <taxon>Erythrobacteraceae</taxon>
        <taxon>Croceicoccus</taxon>
    </lineage>
</organism>
<dbReference type="RefSeq" id="WP_047821103.1">
    <property type="nucleotide sequence ID" value="NZ_CP011770.1"/>
</dbReference>
<gene>
    <name evidence="1" type="ORF">AB433_11525</name>
</gene>
<accession>A0A0G3XGW8</accession>
<protein>
    <submittedName>
        <fullName evidence="1">Uncharacterized protein</fullName>
    </submittedName>
</protein>
<sequence length="199" mass="22482">MPAAKKPSTRLVRKAMRELLEPEIARLGFVGKYPDWRRETPAEYHYLQFYTRKYGGGFSFSGAWAEKGRFTDPNGKVFDTADWTIAHTDFDQRASAVRMIDVCKPDRTMARESTGYFEYAHIADDADACRSLVLEARAVLPQMDRWLHTREAGEAISSKDHSPPQGLSRRLRWHMATAMVDAFDLSNEPPSVPGSNPAG</sequence>
<proteinExistence type="predicted"/>
<keyword evidence="2" id="KW-1185">Reference proteome</keyword>
<dbReference type="STRING" id="1348774.AB433_11525"/>
<dbReference type="KEGG" id="cna:AB433_11525"/>
<dbReference type="Proteomes" id="UP000035287">
    <property type="component" value="Chromosome"/>
</dbReference>
<dbReference type="PATRIC" id="fig|1348774.3.peg.2426"/>
<dbReference type="EMBL" id="CP011770">
    <property type="protein sequence ID" value="AKM10447.1"/>
    <property type="molecule type" value="Genomic_DNA"/>
</dbReference>
<dbReference type="AlphaFoldDB" id="A0A0G3XGW8"/>
<evidence type="ECO:0000313" key="2">
    <source>
        <dbReference type="Proteomes" id="UP000035287"/>
    </source>
</evidence>
<reference evidence="1 2" key="1">
    <citation type="submission" date="2015-06" db="EMBL/GenBank/DDBJ databases">
        <authorList>
            <person name="Zeng Y."/>
            <person name="Huang Y."/>
        </authorList>
    </citation>
    <scope>NUCLEOTIDE SEQUENCE [LARGE SCALE GENOMIC DNA]</scope>
    <source>
        <strain evidence="1 2">PQ-2</strain>
    </source>
</reference>
<name>A0A0G3XGW8_9SPHN</name>
<dbReference type="OrthoDB" id="7427544at2"/>